<dbReference type="SUPFAM" id="SSF56954">
    <property type="entry name" value="Outer membrane efflux proteins (OEP)"/>
    <property type="match status" value="1"/>
</dbReference>
<evidence type="ECO:0000256" key="2">
    <source>
        <dbReference type="SAM" id="SignalP"/>
    </source>
</evidence>
<dbReference type="GO" id="GO:0015562">
    <property type="term" value="F:efflux transmembrane transporter activity"/>
    <property type="evidence" value="ECO:0007669"/>
    <property type="project" value="InterPro"/>
</dbReference>
<proteinExistence type="inferred from homology"/>
<comment type="similarity">
    <text evidence="1">Belongs to the outer membrane factor (OMF) (TC 1.B.17) family.</text>
</comment>
<evidence type="ECO:0000313" key="3">
    <source>
        <dbReference type="EMBL" id="GAN80582.1"/>
    </source>
</evidence>
<sequence>MKRAFVLVLAGLSSCATYHSAPLPGMEPVVAPLPATKPLTLTQLAALAVRRDPDLTATRAQAGIAQTELLAAGTPPNPSLSIGFEALLGGPASMSSIAGSLVEDVSPLITRSANVNAAKAHLLQVNAGILWQEWQVAAQAEQLGVTLTGEAADLASLHSDDQALTALEQDVQAQTAAGNLTQQDVSATQIALATLRTALNSEEQAQARDEAQLDALLALSPGTPIALAPIDVAQIPPGLQQQALATLPQRRPDLLALRYGYTEADEKLRAAIRGQFLPISLGAQGGRDTSGVTSAGPQVTLSLPLFNRNRPAIQTDEATRTALRAQYAASLAAARNGAEALGQSITMLQHQSAQADQAAAQAAAIAEDARHSFFAGGLDASAETDLITAAGDRRREAIQLRTQLQTAEVSLATLLGLGLPVHGRATR</sequence>
<dbReference type="STRING" id="1120923.SAMN02746095_02535"/>
<keyword evidence="4" id="KW-1185">Reference proteome</keyword>
<dbReference type="Gene3D" id="1.20.1600.10">
    <property type="entry name" value="Outer membrane efflux proteins (OEP)"/>
    <property type="match status" value="1"/>
</dbReference>
<dbReference type="RefSeq" id="WP_048878990.1">
    <property type="nucleotide sequence ID" value="NZ_BANC01000053.1"/>
</dbReference>
<dbReference type="Proteomes" id="UP000032668">
    <property type="component" value="Unassembled WGS sequence"/>
</dbReference>
<dbReference type="InterPro" id="IPR010131">
    <property type="entry name" value="MdtP/NodT-like"/>
</dbReference>
<feature type="signal peptide" evidence="2">
    <location>
        <begin position="1"/>
        <end position="21"/>
    </location>
</feature>
<evidence type="ECO:0000256" key="1">
    <source>
        <dbReference type="ARBA" id="ARBA00007613"/>
    </source>
</evidence>
<dbReference type="InterPro" id="IPR003423">
    <property type="entry name" value="OMP_efflux"/>
</dbReference>
<dbReference type="PROSITE" id="PS51257">
    <property type="entry name" value="PROKAR_LIPOPROTEIN"/>
    <property type="match status" value="1"/>
</dbReference>
<dbReference type="AlphaFoldDB" id="A0A0D6PFW3"/>
<reference evidence="3 4" key="1">
    <citation type="submission" date="2012-11" db="EMBL/GenBank/DDBJ databases">
        <title>Whole genome sequence of Acidocella aminolytica 101 = DSM 11237.</title>
        <authorList>
            <person name="Azuma Y."/>
            <person name="Higashiura N."/>
            <person name="Hirakawa H."/>
            <person name="Matsushita K."/>
        </authorList>
    </citation>
    <scope>NUCLEOTIDE SEQUENCE [LARGE SCALE GENOMIC DNA]</scope>
    <source>
        <strain evidence="4">101 / DSM 11237</strain>
    </source>
</reference>
<dbReference type="OrthoDB" id="9791261at2"/>
<dbReference type="EMBL" id="BANC01000053">
    <property type="protein sequence ID" value="GAN80582.1"/>
    <property type="molecule type" value="Genomic_DNA"/>
</dbReference>
<feature type="chain" id="PRO_5030005926" evidence="2">
    <location>
        <begin position="22"/>
        <end position="427"/>
    </location>
</feature>
<keyword evidence="2" id="KW-0732">Signal</keyword>
<organism evidence="3 4">
    <name type="scientific">Acidocella aminolytica 101 = DSM 11237</name>
    <dbReference type="NCBI Taxonomy" id="1120923"/>
    <lineage>
        <taxon>Bacteria</taxon>
        <taxon>Pseudomonadati</taxon>
        <taxon>Pseudomonadota</taxon>
        <taxon>Alphaproteobacteria</taxon>
        <taxon>Acetobacterales</taxon>
        <taxon>Acidocellaceae</taxon>
        <taxon>Acidocella</taxon>
    </lineage>
</organism>
<gene>
    <name evidence="3" type="ORF">Aam_054_003</name>
</gene>
<evidence type="ECO:0000313" key="4">
    <source>
        <dbReference type="Proteomes" id="UP000032668"/>
    </source>
</evidence>
<name>A0A0D6PFW3_9PROT</name>
<protein>
    <submittedName>
        <fullName evidence="3">Outer membrane efflux protein</fullName>
    </submittedName>
</protein>
<dbReference type="PANTHER" id="PTHR30203">
    <property type="entry name" value="OUTER MEMBRANE CATION EFFLUX PROTEIN"/>
    <property type="match status" value="1"/>
</dbReference>
<dbReference type="Pfam" id="PF02321">
    <property type="entry name" value="OEP"/>
    <property type="match status" value="1"/>
</dbReference>
<accession>A0A0D6PFW3</accession>
<comment type="caution">
    <text evidence="3">The sequence shown here is derived from an EMBL/GenBank/DDBJ whole genome shotgun (WGS) entry which is preliminary data.</text>
</comment>